<accession>A0A0B7FG66</accession>
<evidence type="ECO:0000256" key="2">
    <source>
        <dbReference type="SAM" id="MobiDB-lite"/>
    </source>
</evidence>
<evidence type="ECO:0000313" key="4">
    <source>
        <dbReference type="Proteomes" id="UP000059188"/>
    </source>
</evidence>
<dbReference type="OrthoDB" id="3156092at2759"/>
<name>A0A0B7FG66_THACB</name>
<proteinExistence type="predicted"/>
<feature type="compositionally biased region" description="Basic and acidic residues" evidence="2">
    <location>
        <begin position="375"/>
        <end position="389"/>
    </location>
</feature>
<dbReference type="Proteomes" id="UP000059188">
    <property type="component" value="Unassembled WGS sequence"/>
</dbReference>
<evidence type="ECO:0000313" key="3">
    <source>
        <dbReference type="EMBL" id="CEL55909.1"/>
    </source>
</evidence>
<feature type="coiled-coil region" evidence="1">
    <location>
        <begin position="165"/>
        <end position="339"/>
    </location>
</feature>
<organism evidence="3 4">
    <name type="scientific">Thanatephorus cucumeris (strain AG1-IB / isolate 7/3/14)</name>
    <name type="common">Lettuce bottom rot fungus</name>
    <name type="synonym">Rhizoctonia solani</name>
    <dbReference type="NCBI Taxonomy" id="1108050"/>
    <lineage>
        <taxon>Eukaryota</taxon>
        <taxon>Fungi</taxon>
        <taxon>Dikarya</taxon>
        <taxon>Basidiomycota</taxon>
        <taxon>Agaricomycotina</taxon>
        <taxon>Agaricomycetes</taxon>
        <taxon>Cantharellales</taxon>
        <taxon>Ceratobasidiaceae</taxon>
        <taxon>Rhizoctonia</taxon>
        <taxon>Rhizoctonia solani AG-1</taxon>
    </lineage>
</organism>
<dbReference type="SUPFAM" id="SSF50370">
    <property type="entry name" value="Ricin B-like lectins"/>
    <property type="match status" value="1"/>
</dbReference>
<feature type="region of interest" description="Disordered" evidence="2">
    <location>
        <begin position="375"/>
        <end position="417"/>
    </location>
</feature>
<dbReference type="Gene3D" id="2.80.10.50">
    <property type="match status" value="1"/>
</dbReference>
<evidence type="ECO:0000256" key="1">
    <source>
        <dbReference type="SAM" id="Coils"/>
    </source>
</evidence>
<sequence length="438" mass="49381">MGQGSSSYTVDNSIQPGTYRIVHVKTGKVLQPDEEEDQELVISDRQYQGACLPGRREDHWYIQRSGDGYIFKHCLNRTYISIALGSGFPYETRATKYPATWVIYSKGGGDSECIIATASTHSRVMALHSGSNNDGADGDALLVSPLYKDHDECWRLERIGHSSGGNSSTEEINQLNLQLKRIKKEAKKIESELNQVKDELSEKELECDSHSTQLTEAISELKLVKHELSEMELERDGLSTQLAEANTEKNEAKLGLIRAQEELDWKTAKLAEQEEELAEKESELVRKDAELTGVKSQLEAKEEEPIGKEDQLVHMSDQLNNKEEELSRAQKVIGEKDEEIGKPIERLFTNLKEREILRRMERISAENRIGLGKDHELSDKEEVPKRIQMEHAVNPRLDKKSSETASQSSGRSRAGTSFYSTGVDIKLADLGWDFDDSE</sequence>
<keyword evidence="1" id="KW-0175">Coiled coil</keyword>
<feature type="compositionally biased region" description="Polar residues" evidence="2">
    <location>
        <begin position="403"/>
        <end position="417"/>
    </location>
</feature>
<protein>
    <recommendedName>
        <fullName evidence="5">Ricin B lectin domain-containing protein</fullName>
    </recommendedName>
</protein>
<dbReference type="AlphaFoldDB" id="A0A0B7FG66"/>
<dbReference type="EMBL" id="LN679101">
    <property type="protein sequence ID" value="CEL55909.1"/>
    <property type="molecule type" value="Genomic_DNA"/>
</dbReference>
<evidence type="ECO:0008006" key="5">
    <source>
        <dbReference type="Google" id="ProtNLM"/>
    </source>
</evidence>
<keyword evidence="4" id="KW-1185">Reference proteome</keyword>
<dbReference type="InterPro" id="IPR035992">
    <property type="entry name" value="Ricin_B-like_lectins"/>
</dbReference>
<gene>
    <name evidence="3" type="ORF">RSOLAG1IB_01921</name>
</gene>
<reference evidence="3 4" key="1">
    <citation type="submission" date="2014-11" db="EMBL/GenBank/DDBJ databases">
        <authorList>
            <person name="Wibberg Daniel"/>
        </authorList>
    </citation>
    <scope>NUCLEOTIDE SEQUENCE [LARGE SCALE GENOMIC DNA]</scope>
    <source>
        <strain evidence="3">Rhizoctonia solani AG1-IB 7/3/14</strain>
    </source>
</reference>